<dbReference type="Proteomes" id="UP001611383">
    <property type="component" value="Chromosome"/>
</dbReference>
<keyword evidence="3" id="KW-1185">Reference proteome</keyword>
<accession>A0ABY9X0B9</accession>
<evidence type="ECO:0000313" key="3">
    <source>
        <dbReference type="Proteomes" id="UP001611383"/>
    </source>
</evidence>
<dbReference type="EMBL" id="CP043494">
    <property type="protein sequence ID" value="WNG48838.1"/>
    <property type="molecule type" value="Genomic_DNA"/>
</dbReference>
<dbReference type="InterPro" id="IPR009057">
    <property type="entry name" value="Homeodomain-like_sf"/>
</dbReference>
<evidence type="ECO:0000313" key="2">
    <source>
        <dbReference type="EMBL" id="WNG48838.1"/>
    </source>
</evidence>
<dbReference type="InterPro" id="IPR002197">
    <property type="entry name" value="HTH_Fis"/>
</dbReference>
<reference evidence="2 3" key="1">
    <citation type="submission" date="2019-08" db="EMBL/GenBank/DDBJ databases">
        <title>Archangium and Cystobacter genomes.</title>
        <authorList>
            <person name="Chen I.-C.K."/>
            <person name="Wielgoss S."/>
        </authorList>
    </citation>
    <scope>NUCLEOTIDE SEQUENCE [LARGE SCALE GENOMIC DNA]</scope>
    <source>
        <strain evidence="2 3">Cbm 6</strain>
    </source>
</reference>
<dbReference type="Gene3D" id="1.10.10.60">
    <property type="entry name" value="Homeodomain-like"/>
    <property type="match status" value="1"/>
</dbReference>
<dbReference type="SUPFAM" id="SSF46689">
    <property type="entry name" value="Homeodomain-like"/>
    <property type="match status" value="1"/>
</dbReference>
<organism evidence="2 3">
    <name type="scientific">Archangium minus</name>
    <dbReference type="NCBI Taxonomy" id="83450"/>
    <lineage>
        <taxon>Bacteria</taxon>
        <taxon>Pseudomonadati</taxon>
        <taxon>Myxococcota</taxon>
        <taxon>Myxococcia</taxon>
        <taxon>Myxococcales</taxon>
        <taxon>Cystobacterineae</taxon>
        <taxon>Archangiaceae</taxon>
        <taxon>Archangium</taxon>
    </lineage>
</organism>
<name>A0ABY9X0B9_9BACT</name>
<feature type="domain" description="DNA binding HTH" evidence="1">
    <location>
        <begin position="30"/>
        <end position="69"/>
    </location>
</feature>
<dbReference type="RefSeq" id="WP_395806500.1">
    <property type="nucleotide sequence ID" value="NZ_CP043494.1"/>
</dbReference>
<evidence type="ECO:0000259" key="1">
    <source>
        <dbReference type="Pfam" id="PF02954"/>
    </source>
</evidence>
<sequence length="77" mass="8626">MRSRGCSCPPPAHLECTAHPLRVSRSWDLTLREVESRHIAQVMATEDGNVERAARLLGIWSSSLNQKLKYLGLSPKL</sequence>
<protein>
    <recommendedName>
        <fullName evidence="1">DNA binding HTH domain-containing protein</fullName>
    </recommendedName>
</protein>
<proteinExistence type="predicted"/>
<dbReference type="PRINTS" id="PR01590">
    <property type="entry name" value="HTHFIS"/>
</dbReference>
<gene>
    <name evidence="2" type="ORF">F0U60_35520</name>
</gene>
<dbReference type="Pfam" id="PF02954">
    <property type="entry name" value="HTH_8"/>
    <property type="match status" value="1"/>
</dbReference>